<keyword evidence="1" id="KW-0328">Glycosyltransferase</keyword>
<comment type="caution">
    <text evidence="3">The sequence shown here is derived from an EMBL/GenBank/DDBJ whole genome shotgun (WGS) entry which is preliminary data.</text>
</comment>
<dbReference type="Pfam" id="PF01075">
    <property type="entry name" value="Glyco_transf_9"/>
    <property type="match status" value="1"/>
</dbReference>
<dbReference type="SUPFAM" id="SSF53756">
    <property type="entry name" value="UDP-Glycosyltransferase/glycogen phosphorylase"/>
    <property type="match status" value="1"/>
</dbReference>
<dbReference type="RefSeq" id="WP_224192440.1">
    <property type="nucleotide sequence ID" value="NZ_JAIRAU010000019.1"/>
</dbReference>
<proteinExistence type="predicted"/>
<dbReference type="EMBL" id="JAIRAU010000019">
    <property type="protein sequence ID" value="MBZ5710670.1"/>
    <property type="molecule type" value="Genomic_DNA"/>
</dbReference>
<dbReference type="InterPro" id="IPR002201">
    <property type="entry name" value="Glyco_trans_9"/>
</dbReference>
<dbReference type="InterPro" id="IPR051199">
    <property type="entry name" value="LPS_LOS_Heptosyltrfase"/>
</dbReference>
<evidence type="ECO:0000313" key="3">
    <source>
        <dbReference type="EMBL" id="MBZ5710670.1"/>
    </source>
</evidence>
<evidence type="ECO:0000256" key="1">
    <source>
        <dbReference type="ARBA" id="ARBA00022676"/>
    </source>
</evidence>
<keyword evidence="4" id="KW-1185">Reference proteome</keyword>
<dbReference type="Proteomes" id="UP001139031">
    <property type="component" value="Unassembled WGS sequence"/>
</dbReference>
<name>A0ABS7TR11_9BACT</name>
<evidence type="ECO:0000313" key="4">
    <source>
        <dbReference type="Proteomes" id="UP001139031"/>
    </source>
</evidence>
<dbReference type="CDD" id="cd03789">
    <property type="entry name" value="GT9_LPS_heptosyltransferase"/>
    <property type="match status" value="1"/>
</dbReference>
<dbReference type="PANTHER" id="PTHR30160:SF1">
    <property type="entry name" value="LIPOPOLYSACCHARIDE 1,2-N-ACETYLGLUCOSAMINETRANSFERASE-RELATED"/>
    <property type="match status" value="1"/>
</dbReference>
<dbReference type="Gene3D" id="3.40.50.2000">
    <property type="entry name" value="Glycogen Phosphorylase B"/>
    <property type="match status" value="2"/>
</dbReference>
<organism evidence="3 4">
    <name type="scientific">Nannocystis pusilla</name>
    <dbReference type="NCBI Taxonomy" id="889268"/>
    <lineage>
        <taxon>Bacteria</taxon>
        <taxon>Pseudomonadati</taxon>
        <taxon>Myxococcota</taxon>
        <taxon>Polyangia</taxon>
        <taxon>Nannocystales</taxon>
        <taxon>Nannocystaceae</taxon>
        <taxon>Nannocystis</taxon>
    </lineage>
</organism>
<dbReference type="PANTHER" id="PTHR30160">
    <property type="entry name" value="TETRAACYLDISACCHARIDE 4'-KINASE-RELATED"/>
    <property type="match status" value="1"/>
</dbReference>
<evidence type="ECO:0000256" key="2">
    <source>
        <dbReference type="ARBA" id="ARBA00022679"/>
    </source>
</evidence>
<sequence length="370" mass="39482">MTAAWAGARRVLCIRLDSLGDVLMTTPALRAVQAGGRRVTLLTSRAGAAVGQLVPEVDEVWPYDAPWLKATAPRDGALDRAFVERLRAARFDAAIVFTVYSQNPLPAALLAFLADIPLRLAHCRENPYQLLTDWVKEREPEAGVRHEVRRQLDLVAHVGMRADCEQLSLQTCPEDLVIAAAELRRRGVGLRPWVALHAGATASSRRYPPESYAAVVRALVGEHGVDVVLTGAADEAGLVAQIQAEAGVPSHSLAGRLPLGALAAVLRRAALLISNNTGPAHVAAAVGTPVVCLYALTNPQHTPWGVPARVLSRPVPCANCYRSICPEGHHECLRGVAPAAVVSAALELLRQRAAAKVQPREVPACRPSTS</sequence>
<gene>
    <name evidence="3" type="ORF">K7C98_15520</name>
</gene>
<protein>
    <submittedName>
        <fullName evidence="3">Glycosyltransferase family 9 protein</fullName>
    </submittedName>
</protein>
<keyword evidence="2" id="KW-0808">Transferase</keyword>
<accession>A0ABS7TR11</accession>
<reference evidence="3" key="1">
    <citation type="submission" date="2021-08" db="EMBL/GenBank/DDBJ databases">
        <authorList>
            <person name="Stevens D.C."/>
        </authorList>
    </citation>
    <scope>NUCLEOTIDE SEQUENCE</scope>
    <source>
        <strain evidence="3">DSM 53165</strain>
    </source>
</reference>